<dbReference type="PANTHER" id="PTHR23519:SF1">
    <property type="entry name" value="AUTOPHAGY-RELATED PROTEIN 22"/>
    <property type="match status" value="1"/>
</dbReference>
<dbReference type="GO" id="GO:0022857">
    <property type="term" value="F:transmembrane transporter activity"/>
    <property type="evidence" value="ECO:0007669"/>
    <property type="project" value="InterPro"/>
</dbReference>
<evidence type="ECO:0000259" key="7">
    <source>
        <dbReference type="PROSITE" id="PS50850"/>
    </source>
</evidence>
<reference evidence="8" key="1">
    <citation type="submission" date="2020-10" db="EMBL/GenBank/DDBJ databases">
        <authorList>
            <person name="Gilroy R."/>
        </authorList>
    </citation>
    <scope>NUCLEOTIDE SEQUENCE</scope>
    <source>
        <strain evidence="8">ChiSjej5B23-6657</strain>
    </source>
</reference>
<feature type="transmembrane region" description="Helical" evidence="6">
    <location>
        <begin position="106"/>
        <end position="125"/>
    </location>
</feature>
<dbReference type="SUPFAM" id="SSF103473">
    <property type="entry name" value="MFS general substrate transporter"/>
    <property type="match status" value="1"/>
</dbReference>
<dbReference type="AlphaFoldDB" id="A0A9D1E8X4"/>
<evidence type="ECO:0000256" key="4">
    <source>
        <dbReference type="ARBA" id="ARBA00022989"/>
    </source>
</evidence>
<keyword evidence="3 6" id="KW-0812">Transmembrane</keyword>
<protein>
    <submittedName>
        <fullName evidence="8">MFS transporter</fullName>
    </submittedName>
</protein>
<feature type="transmembrane region" description="Helical" evidence="6">
    <location>
        <begin position="356"/>
        <end position="379"/>
    </location>
</feature>
<feature type="transmembrane region" description="Helical" evidence="6">
    <location>
        <begin position="48"/>
        <end position="71"/>
    </location>
</feature>
<dbReference type="InterPro" id="IPR050495">
    <property type="entry name" value="ATG22/LtaA_families"/>
</dbReference>
<comment type="caution">
    <text evidence="8">The sequence shown here is derived from an EMBL/GenBank/DDBJ whole genome shotgun (WGS) entry which is preliminary data.</text>
</comment>
<feature type="domain" description="Major facilitator superfamily (MFS) profile" evidence="7">
    <location>
        <begin position="1"/>
        <end position="408"/>
    </location>
</feature>
<feature type="transmembrane region" description="Helical" evidence="6">
    <location>
        <begin position="12"/>
        <end position="36"/>
    </location>
</feature>
<feature type="transmembrane region" description="Helical" evidence="6">
    <location>
        <begin position="233"/>
        <end position="251"/>
    </location>
</feature>
<sequence>MKFKLTKDEKKWVMYDVGNSAFTLMISTILPIYFNYLAGNAGLSEVSYLAYWGYAASITTLIVAVLGPVLGTLADTKGFKKPIFVAFIAVGVVGCIGMGFTSSWLVFLIIFILAKVGYSGSLIFYDSMLPDITTEKRMDDVSSQGYAWGYIGSCVPFLASLVLVLMYDKIGITMNVAMTIAFVIIAVWWVGMTIPLLRIYQQKHYVERQPNAFKESFLRIGRTLRDVKKHKKIFLFLLAFFFYIDGVYTIIDMATAYGSALGLDTTGLLLALLVTQIVAFPFAILFGRLASKYATEKLIIVCIFAYLGIAIFAIFLAHQWQFWVLAVCVGMFQGGIQALSRSYFTKIIPPEQTGEYFGLLDICGKGASFVGTTLVGVVSQISGDINTGVGAIAVLFVIGIFFFLKTTKVKGEEAR</sequence>
<evidence type="ECO:0000256" key="2">
    <source>
        <dbReference type="ARBA" id="ARBA00022448"/>
    </source>
</evidence>
<feature type="transmembrane region" description="Helical" evidence="6">
    <location>
        <begin position="83"/>
        <end position="100"/>
    </location>
</feature>
<feature type="transmembrane region" description="Helical" evidence="6">
    <location>
        <begin position="179"/>
        <end position="200"/>
    </location>
</feature>
<gene>
    <name evidence="8" type="ORF">IAA55_04745</name>
</gene>
<reference evidence="8" key="2">
    <citation type="journal article" date="2021" name="PeerJ">
        <title>Extensive microbial diversity within the chicken gut microbiome revealed by metagenomics and culture.</title>
        <authorList>
            <person name="Gilroy R."/>
            <person name="Ravi A."/>
            <person name="Getino M."/>
            <person name="Pursley I."/>
            <person name="Horton D.L."/>
            <person name="Alikhan N.F."/>
            <person name="Baker D."/>
            <person name="Gharbi K."/>
            <person name="Hall N."/>
            <person name="Watson M."/>
            <person name="Adriaenssens E.M."/>
            <person name="Foster-Nyarko E."/>
            <person name="Jarju S."/>
            <person name="Secka A."/>
            <person name="Antonio M."/>
            <person name="Oren A."/>
            <person name="Chaudhuri R.R."/>
            <person name="La Ragione R."/>
            <person name="Hildebrand F."/>
            <person name="Pallen M.J."/>
        </authorList>
    </citation>
    <scope>NUCLEOTIDE SEQUENCE</scope>
    <source>
        <strain evidence="8">ChiSjej5B23-6657</strain>
    </source>
</reference>
<dbReference type="Proteomes" id="UP000823912">
    <property type="component" value="Unassembled WGS sequence"/>
</dbReference>
<evidence type="ECO:0000256" key="3">
    <source>
        <dbReference type="ARBA" id="ARBA00022692"/>
    </source>
</evidence>
<keyword evidence="4 6" id="KW-1133">Transmembrane helix</keyword>
<dbReference type="InterPro" id="IPR036259">
    <property type="entry name" value="MFS_trans_sf"/>
</dbReference>
<dbReference type="InterPro" id="IPR020846">
    <property type="entry name" value="MFS_dom"/>
</dbReference>
<evidence type="ECO:0000256" key="5">
    <source>
        <dbReference type="ARBA" id="ARBA00023136"/>
    </source>
</evidence>
<evidence type="ECO:0000256" key="1">
    <source>
        <dbReference type="ARBA" id="ARBA00004651"/>
    </source>
</evidence>
<dbReference type="Gene3D" id="1.20.1250.20">
    <property type="entry name" value="MFS general substrate transporter like domains"/>
    <property type="match status" value="1"/>
</dbReference>
<feature type="transmembrane region" description="Helical" evidence="6">
    <location>
        <begin position="298"/>
        <end position="316"/>
    </location>
</feature>
<evidence type="ECO:0000313" key="9">
    <source>
        <dbReference type="Proteomes" id="UP000823912"/>
    </source>
</evidence>
<feature type="transmembrane region" description="Helical" evidence="6">
    <location>
        <begin position="266"/>
        <end position="286"/>
    </location>
</feature>
<organism evidence="8 9">
    <name type="scientific">Candidatus Pullilachnospira gallistercoris</name>
    <dbReference type="NCBI Taxonomy" id="2840911"/>
    <lineage>
        <taxon>Bacteria</taxon>
        <taxon>Bacillati</taxon>
        <taxon>Bacillota</taxon>
        <taxon>Clostridia</taxon>
        <taxon>Lachnospirales</taxon>
        <taxon>Lachnospiraceae</taxon>
        <taxon>Lachnospiraceae incertae sedis</taxon>
        <taxon>Candidatus Pullilachnospira</taxon>
    </lineage>
</organism>
<dbReference type="Pfam" id="PF11700">
    <property type="entry name" value="ATG22"/>
    <property type="match status" value="2"/>
</dbReference>
<dbReference type="PANTHER" id="PTHR23519">
    <property type="entry name" value="AUTOPHAGY-RELATED PROTEIN 22"/>
    <property type="match status" value="1"/>
</dbReference>
<dbReference type="PROSITE" id="PS50850">
    <property type="entry name" value="MFS"/>
    <property type="match status" value="1"/>
</dbReference>
<dbReference type="EMBL" id="DVHM01000079">
    <property type="protein sequence ID" value="HIR70570.1"/>
    <property type="molecule type" value="Genomic_DNA"/>
</dbReference>
<dbReference type="InterPro" id="IPR024671">
    <property type="entry name" value="Atg22-like"/>
</dbReference>
<evidence type="ECO:0000313" key="8">
    <source>
        <dbReference type="EMBL" id="HIR70570.1"/>
    </source>
</evidence>
<accession>A0A9D1E8X4</accession>
<keyword evidence="2" id="KW-0813">Transport</keyword>
<name>A0A9D1E8X4_9FIRM</name>
<comment type="subcellular location">
    <subcellularLocation>
        <location evidence="1">Cell membrane</location>
        <topology evidence="1">Multi-pass membrane protein</topology>
    </subcellularLocation>
</comment>
<feature type="transmembrane region" description="Helical" evidence="6">
    <location>
        <begin position="385"/>
        <end position="404"/>
    </location>
</feature>
<keyword evidence="5 6" id="KW-0472">Membrane</keyword>
<feature type="transmembrane region" description="Helical" evidence="6">
    <location>
        <begin position="322"/>
        <end position="344"/>
    </location>
</feature>
<dbReference type="GO" id="GO:0005886">
    <property type="term" value="C:plasma membrane"/>
    <property type="evidence" value="ECO:0007669"/>
    <property type="project" value="UniProtKB-SubCell"/>
</dbReference>
<feature type="transmembrane region" description="Helical" evidence="6">
    <location>
        <begin position="146"/>
        <end position="167"/>
    </location>
</feature>
<proteinExistence type="predicted"/>
<evidence type="ECO:0000256" key="6">
    <source>
        <dbReference type="SAM" id="Phobius"/>
    </source>
</evidence>